<evidence type="ECO:0000259" key="1">
    <source>
        <dbReference type="PROSITE" id="PS51186"/>
    </source>
</evidence>
<dbReference type="Gene3D" id="3.40.630.30">
    <property type="match status" value="1"/>
</dbReference>
<dbReference type="InterPro" id="IPR016181">
    <property type="entry name" value="Acyl_CoA_acyltransferase"/>
</dbReference>
<dbReference type="AlphaFoldDB" id="A0A059FQ25"/>
<dbReference type="Pfam" id="PF00583">
    <property type="entry name" value="Acetyltransf_1"/>
    <property type="match status" value="1"/>
</dbReference>
<dbReference type="PANTHER" id="PTHR43072:SF8">
    <property type="entry name" value="ACYLTRANSFERASE FABY-RELATED"/>
    <property type="match status" value="1"/>
</dbReference>
<proteinExistence type="predicted"/>
<evidence type="ECO:0000313" key="2">
    <source>
        <dbReference type="EMBL" id="KCZ92528.1"/>
    </source>
</evidence>
<reference evidence="2 3" key="1">
    <citation type="submission" date="2013-04" db="EMBL/GenBank/DDBJ databases">
        <title>Hyphomonas hirschiana VP5 Genome Sequencing.</title>
        <authorList>
            <person name="Lai Q."/>
            <person name="Shao Z."/>
        </authorList>
    </citation>
    <scope>NUCLEOTIDE SEQUENCE [LARGE SCALE GENOMIC DNA]</scope>
    <source>
        <strain evidence="2 3">VP5</strain>
    </source>
</reference>
<dbReference type="CDD" id="cd04301">
    <property type="entry name" value="NAT_SF"/>
    <property type="match status" value="1"/>
</dbReference>
<keyword evidence="3" id="KW-1185">Reference proteome</keyword>
<organism evidence="2 3">
    <name type="scientific">Hyphomonas hirschiana VP5</name>
    <dbReference type="NCBI Taxonomy" id="1280951"/>
    <lineage>
        <taxon>Bacteria</taxon>
        <taxon>Pseudomonadati</taxon>
        <taxon>Pseudomonadota</taxon>
        <taxon>Alphaproteobacteria</taxon>
        <taxon>Hyphomonadales</taxon>
        <taxon>Hyphomonadaceae</taxon>
        <taxon>Hyphomonas</taxon>
    </lineage>
</organism>
<gene>
    <name evidence="2" type="ORF">HHI_11131</name>
</gene>
<dbReference type="Proteomes" id="UP000025061">
    <property type="component" value="Unassembled WGS sequence"/>
</dbReference>
<dbReference type="InterPro" id="IPR000182">
    <property type="entry name" value="GNAT_dom"/>
</dbReference>
<keyword evidence="2" id="KW-0808">Transferase</keyword>
<comment type="caution">
    <text evidence="2">The sequence shown here is derived from an EMBL/GenBank/DDBJ whole genome shotgun (WGS) entry which is preliminary data.</text>
</comment>
<protein>
    <submittedName>
        <fullName evidence="2">Acetyltransferase</fullName>
    </submittedName>
</protein>
<feature type="domain" description="N-acetyltransferase" evidence="1">
    <location>
        <begin position="18"/>
        <end position="181"/>
    </location>
</feature>
<dbReference type="GO" id="GO:0016747">
    <property type="term" value="F:acyltransferase activity, transferring groups other than amino-acyl groups"/>
    <property type="evidence" value="ECO:0007669"/>
    <property type="project" value="InterPro"/>
</dbReference>
<dbReference type="PATRIC" id="fig|1280951.3.peg.2242"/>
<accession>A0A059FQ25</accession>
<sequence>MGYALKSDTSTGWPDAAFTIRDADDADMEAVQAIYAHFVLTSPATFEEVPPSLPEMKMRRAGVLASSLPFLVAEADGLVVGFCYASPYRSRAAYRHTVEDSIYVSEAFGGRGVGSALLGQLIARCEAGPWRQMLAVMGTGRNEACIALHRSLGFSNVGTLKAVGLKFGQWEDTVMMQRHLGEGEWSLPRE</sequence>
<evidence type="ECO:0000313" key="3">
    <source>
        <dbReference type="Proteomes" id="UP000025061"/>
    </source>
</evidence>
<dbReference type="SUPFAM" id="SSF55729">
    <property type="entry name" value="Acyl-CoA N-acyltransferases (Nat)"/>
    <property type="match status" value="1"/>
</dbReference>
<dbReference type="OrthoDB" id="5459937at2"/>
<dbReference type="PROSITE" id="PS51186">
    <property type="entry name" value="GNAT"/>
    <property type="match status" value="1"/>
</dbReference>
<dbReference type="EMBL" id="ARYI01000009">
    <property type="protein sequence ID" value="KCZ92528.1"/>
    <property type="molecule type" value="Genomic_DNA"/>
</dbReference>
<dbReference type="RefSeq" id="WP_011646689.1">
    <property type="nucleotide sequence ID" value="NZ_ARYI01000009.1"/>
</dbReference>
<dbReference type="PANTHER" id="PTHR43072">
    <property type="entry name" value="N-ACETYLTRANSFERASE"/>
    <property type="match status" value="1"/>
</dbReference>
<name>A0A059FQ25_9PROT</name>